<dbReference type="AlphaFoldDB" id="A0A0D0BYJ4"/>
<dbReference type="OrthoDB" id="10319983at2759"/>
<dbReference type="Proteomes" id="UP000054485">
    <property type="component" value="Unassembled WGS sequence"/>
</dbReference>
<name>A0A0D0BYJ4_9AGAM</name>
<dbReference type="EMBL" id="KN835142">
    <property type="protein sequence ID" value="KIK47898.1"/>
    <property type="molecule type" value="Genomic_DNA"/>
</dbReference>
<protein>
    <submittedName>
        <fullName evidence="1">Unplaced genomic scaffold CY34scaffold_11, whole genome shotgun sequence</fullName>
    </submittedName>
</protein>
<evidence type="ECO:0000313" key="2">
    <source>
        <dbReference type="Proteomes" id="UP000054485"/>
    </source>
</evidence>
<dbReference type="InParanoid" id="A0A0D0BYJ4"/>
<keyword evidence="2" id="KW-1185">Reference proteome</keyword>
<reference evidence="2" key="2">
    <citation type="submission" date="2015-01" db="EMBL/GenBank/DDBJ databases">
        <title>Evolutionary Origins and Diversification of the Mycorrhizal Mutualists.</title>
        <authorList>
            <consortium name="DOE Joint Genome Institute"/>
            <consortium name="Mycorrhizal Genomics Consortium"/>
            <person name="Kohler A."/>
            <person name="Kuo A."/>
            <person name="Nagy L.G."/>
            <person name="Floudas D."/>
            <person name="Copeland A."/>
            <person name="Barry K.W."/>
            <person name="Cichocki N."/>
            <person name="Veneault-Fourrey C."/>
            <person name="LaButti K."/>
            <person name="Lindquist E.A."/>
            <person name="Lipzen A."/>
            <person name="Lundell T."/>
            <person name="Morin E."/>
            <person name="Murat C."/>
            <person name="Riley R."/>
            <person name="Ohm R."/>
            <person name="Sun H."/>
            <person name="Tunlid A."/>
            <person name="Henrissat B."/>
            <person name="Grigoriev I.V."/>
            <person name="Hibbett D.S."/>
            <person name="Martin F."/>
        </authorList>
    </citation>
    <scope>NUCLEOTIDE SEQUENCE [LARGE SCALE GENOMIC DNA]</scope>
    <source>
        <strain evidence="2">UH-Slu-Lm8-n1</strain>
    </source>
</reference>
<dbReference type="HOGENOM" id="CLU_2887300_0_0_1"/>
<accession>A0A0D0BYJ4</accession>
<sequence>MFESKWEKDLCKRVRREYQYTVTTTPTYKESTRRIRQSVYYCDFVCHSQVYVQRDSDELLDKH</sequence>
<organism evidence="1 2">
    <name type="scientific">Suillus luteus UH-Slu-Lm8-n1</name>
    <dbReference type="NCBI Taxonomy" id="930992"/>
    <lineage>
        <taxon>Eukaryota</taxon>
        <taxon>Fungi</taxon>
        <taxon>Dikarya</taxon>
        <taxon>Basidiomycota</taxon>
        <taxon>Agaricomycotina</taxon>
        <taxon>Agaricomycetes</taxon>
        <taxon>Agaricomycetidae</taxon>
        <taxon>Boletales</taxon>
        <taxon>Suillineae</taxon>
        <taxon>Suillaceae</taxon>
        <taxon>Suillus</taxon>
    </lineage>
</organism>
<evidence type="ECO:0000313" key="1">
    <source>
        <dbReference type="EMBL" id="KIK47898.1"/>
    </source>
</evidence>
<gene>
    <name evidence="1" type="ORF">CY34DRAFT_147900</name>
</gene>
<reference evidence="1 2" key="1">
    <citation type="submission" date="2014-04" db="EMBL/GenBank/DDBJ databases">
        <authorList>
            <consortium name="DOE Joint Genome Institute"/>
            <person name="Kuo A."/>
            <person name="Ruytinx J."/>
            <person name="Rineau F."/>
            <person name="Colpaert J."/>
            <person name="Kohler A."/>
            <person name="Nagy L.G."/>
            <person name="Floudas D."/>
            <person name="Copeland A."/>
            <person name="Barry K.W."/>
            <person name="Cichocki N."/>
            <person name="Veneault-Fourrey C."/>
            <person name="LaButti K."/>
            <person name="Lindquist E.A."/>
            <person name="Lipzen A."/>
            <person name="Lundell T."/>
            <person name="Morin E."/>
            <person name="Murat C."/>
            <person name="Sun H."/>
            <person name="Tunlid A."/>
            <person name="Henrissat B."/>
            <person name="Grigoriev I.V."/>
            <person name="Hibbett D.S."/>
            <person name="Martin F."/>
            <person name="Nordberg H.P."/>
            <person name="Cantor M.N."/>
            <person name="Hua S.X."/>
        </authorList>
    </citation>
    <scope>NUCLEOTIDE SEQUENCE [LARGE SCALE GENOMIC DNA]</scope>
    <source>
        <strain evidence="1 2">UH-Slu-Lm8-n1</strain>
    </source>
</reference>
<proteinExistence type="predicted"/>